<evidence type="ECO:0000259" key="2">
    <source>
        <dbReference type="Pfam" id="PF01051"/>
    </source>
</evidence>
<dbReference type="InterPro" id="IPR036390">
    <property type="entry name" value="WH_DNA-bd_sf"/>
</dbReference>
<proteinExistence type="inferred from homology"/>
<accession>A0A3D8IYQ6</accession>
<sequence length="346" mass="41406">MKENFKITLSNFFANLEYKISNKECKFFFMMLSKINVFCHDKNSVYCLDREEFYNSSEIENILSYQQIKSIIKKLRDKVAFSVIGNERKEIKFFEFIEYENQTIIYKFHEDFNPYISKQENNFSSIFYSELIHLKLAYSIKLYCYITSNLGKNISDFRIDFLKLQNILGVPESSRQYKYFRYHILKKVINEINQFTSVNIIFAKYLKTINEIRFLCKFKEFQEIKQIENNVTEIHNKIDYEKNNVEKLSDKKLIIDFINNNIGKTLLINNELLKVNSWNYGDNNSSVFIEFYNEDTGKKFKSEIKNEKYLTLLKEALDNANKLHDLNKNENSINKIKNTIKHLSKS</sequence>
<evidence type="ECO:0000313" key="3">
    <source>
        <dbReference type="EMBL" id="RDU70398.1"/>
    </source>
</evidence>
<reference evidence="3 4" key="1">
    <citation type="submission" date="2018-04" db="EMBL/GenBank/DDBJ databases">
        <title>Novel Campyloabacter and Helicobacter Species and Strains.</title>
        <authorList>
            <person name="Mannion A.J."/>
            <person name="Shen Z."/>
            <person name="Fox J.G."/>
        </authorList>
    </citation>
    <scope>NUCLEOTIDE SEQUENCE [LARGE SCALE GENOMIC DNA]</scope>
    <source>
        <strain evidence="3 4">MIT 97-5075</strain>
    </source>
</reference>
<protein>
    <recommendedName>
        <fullName evidence="2">Initiator Rep protein WH1 domain-containing protein</fullName>
    </recommendedName>
</protein>
<feature type="domain" description="Initiator Rep protein WH1" evidence="2">
    <location>
        <begin position="7"/>
        <end position="145"/>
    </location>
</feature>
<comment type="similarity">
    <text evidence="1">Belongs to the initiator RepB protein family.</text>
</comment>
<dbReference type="Proteomes" id="UP000256424">
    <property type="component" value="Unassembled WGS sequence"/>
</dbReference>
<organism evidence="3 4">
    <name type="scientific">Helicobacter aurati</name>
    <dbReference type="NCBI Taxonomy" id="137778"/>
    <lineage>
        <taxon>Bacteria</taxon>
        <taxon>Pseudomonadati</taxon>
        <taxon>Campylobacterota</taxon>
        <taxon>Epsilonproteobacteria</taxon>
        <taxon>Campylobacterales</taxon>
        <taxon>Helicobacteraceae</taxon>
        <taxon>Helicobacter</taxon>
    </lineage>
</organism>
<evidence type="ECO:0000256" key="1">
    <source>
        <dbReference type="ARBA" id="ARBA00038283"/>
    </source>
</evidence>
<dbReference type="RefSeq" id="WP_115582617.1">
    <property type="nucleotide sequence ID" value="NZ_NXLW01000020.1"/>
</dbReference>
<evidence type="ECO:0000313" key="4">
    <source>
        <dbReference type="Proteomes" id="UP000256424"/>
    </source>
</evidence>
<comment type="caution">
    <text evidence="3">The sequence shown here is derived from an EMBL/GenBank/DDBJ whole genome shotgun (WGS) entry which is preliminary data.</text>
</comment>
<dbReference type="AlphaFoldDB" id="A0A3D8IYQ6"/>
<dbReference type="InterPro" id="IPR036388">
    <property type="entry name" value="WH-like_DNA-bd_sf"/>
</dbReference>
<dbReference type="InterPro" id="IPR000525">
    <property type="entry name" value="Initiator_Rep_WH1"/>
</dbReference>
<dbReference type="Pfam" id="PF01051">
    <property type="entry name" value="Rep3_N"/>
    <property type="match status" value="1"/>
</dbReference>
<dbReference type="SUPFAM" id="SSF46785">
    <property type="entry name" value="Winged helix' DNA-binding domain"/>
    <property type="match status" value="2"/>
</dbReference>
<keyword evidence="4" id="KW-1185">Reference proteome</keyword>
<dbReference type="GO" id="GO:0003887">
    <property type="term" value="F:DNA-directed DNA polymerase activity"/>
    <property type="evidence" value="ECO:0007669"/>
    <property type="project" value="InterPro"/>
</dbReference>
<name>A0A3D8IYQ6_9HELI</name>
<dbReference type="Gene3D" id="1.10.10.10">
    <property type="entry name" value="Winged helix-like DNA-binding domain superfamily/Winged helix DNA-binding domain"/>
    <property type="match status" value="2"/>
</dbReference>
<gene>
    <name evidence="3" type="ORF">CQA66_08295</name>
</gene>
<dbReference type="Pfam" id="PF21205">
    <property type="entry name" value="Rep3_C"/>
    <property type="match status" value="1"/>
</dbReference>
<dbReference type="EMBL" id="NXLW01000020">
    <property type="protein sequence ID" value="RDU70398.1"/>
    <property type="molecule type" value="Genomic_DNA"/>
</dbReference>
<dbReference type="GO" id="GO:0006270">
    <property type="term" value="P:DNA replication initiation"/>
    <property type="evidence" value="ECO:0007669"/>
    <property type="project" value="InterPro"/>
</dbReference>